<dbReference type="Proteomes" id="UP001055125">
    <property type="component" value="Unassembled WGS sequence"/>
</dbReference>
<gene>
    <name evidence="2" type="ORF">OCOJLMKI_1552</name>
</gene>
<protein>
    <submittedName>
        <fullName evidence="2">Uncharacterized protein</fullName>
    </submittedName>
</protein>
<sequence>MGAGGTAARCGTAAGTGLATIDAIGVAGIGAVTRGAAACAVGALDSSWIADQASRAGQSRPSNQERRSDQSGTCAQSGASAGACGAGAAGRGAAAGAGRRSGLRKKRTSGGITKGWWRDEDGAAASAHDASCRMAS</sequence>
<proteinExistence type="predicted"/>
<evidence type="ECO:0000256" key="1">
    <source>
        <dbReference type="SAM" id="MobiDB-lite"/>
    </source>
</evidence>
<feature type="region of interest" description="Disordered" evidence="1">
    <location>
        <begin position="52"/>
        <end position="136"/>
    </location>
</feature>
<comment type="caution">
    <text evidence="2">The sequence shown here is derived from an EMBL/GenBank/DDBJ whole genome shotgun (WGS) entry which is preliminary data.</text>
</comment>
<keyword evidence="3" id="KW-1185">Reference proteome</keyword>
<reference evidence="2" key="1">
    <citation type="journal article" date="2021" name="Front. Microbiol.">
        <title>Comprehensive Comparative Genomics and Phenotyping of Methylobacterium Species.</title>
        <authorList>
            <person name="Alessa O."/>
            <person name="Ogura Y."/>
            <person name="Fujitani Y."/>
            <person name="Takami H."/>
            <person name="Hayashi T."/>
            <person name="Sahin N."/>
            <person name="Tani A."/>
        </authorList>
    </citation>
    <scope>NUCLEOTIDE SEQUENCE</scope>
    <source>
        <strain evidence="2">DSM 19015</strain>
    </source>
</reference>
<name>A0ABQ4RXV5_9HYPH</name>
<accession>A0ABQ4RXV5</accession>
<reference evidence="2" key="2">
    <citation type="submission" date="2021-08" db="EMBL/GenBank/DDBJ databases">
        <authorList>
            <person name="Tani A."/>
            <person name="Ola A."/>
            <person name="Ogura Y."/>
            <person name="Katsura K."/>
            <person name="Hayashi T."/>
        </authorList>
    </citation>
    <scope>NUCLEOTIDE SEQUENCE</scope>
    <source>
        <strain evidence="2">DSM 19015</strain>
    </source>
</reference>
<feature type="compositionally biased region" description="Gly residues" evidence="1">
    <location>
        <begin position="84"/>
        <end position="95"/>
    </location>
</feature>
<evidence type="ECO:0000313" key="3">
    <source>
        <dbReference type="Proteomes" id="UP001055125"/>
    </source>
</evidence>
<evidence type="ECO:0000313" key="2">
    <source>
        <dbReference type="EMBL" id="GJD94350.1"/>
    </source>
</evidence>
<organism evidence="2 3">
    <name type="scientific">Methylobacterium iners</name>
    <dbReference type="NCBI Taxonomy" id="418707"/>
    <lineage>
        <taxon>Bacteria</taxon>
        <taxon>Pseudomonadati</taxon>
        <taxon>Pseudomonadota</taxon>
        <taxon>Alphaproteobacteria</taxon>
        <taxon>Hyphomicrobiales</taxon>
        <taxon>Methylobacteriaceae</taxon>
        <taxon>Methylobacterium</taxon>
    </lineage>
</organism>
<dbReference type="EMBL" id="BPQP01000021">
    <property type="protein sequence ID" value="GJD94350.1"/>
    <property type="molecule type" value="Genomic_DNA"/>
</dbReference>